<dbReference type="Proteomes" id="UP000431744">
    <property type="component" value="Unassembled WGS sequence"/>
</dbReference>
<dbReference type="AlphaFoldDB" id="A0A6H9WHD4"/>
<feature type="domain" description="Septum formation-related" evidence="1">
    <location>
        <begin position="59"/>
        <end position="155"/>
    </location>
</feature>
<comment type="caution">
    <text evidence="2">The sequence shown here is derived from an EMBL/GenBank/DDBJ whole genome shotgun (WGS) entry which is preliminary data.</text>
</comment>
<sequence>MSKKIARAGVIGASTLALTLALSGCSLLGGVLGGGGADRGDDGQVTETAEDSVFAVQVGDCLNEPDGTEVSDVELIPCAEPHDYEVFDELELPEGDFPSDIEDQAKEFCEGDAFTEFVGVDYGSSQLYATYFVPTQDGWEQQDDRLIQCIIYDQEPTAGTLAGSNK</sequence>
<accession>A0A6H9WHD4</accession>
<keyword evidence="3" id="KW-1185">Reference proteome</keyword>
<dbReference type="EMBL" id="WBJY01000003">
    <property type="protein sequence ID" value="KAB1647797.1"/>
    <property type="molecule type" value="Genomic_DNA"/>
</dbReference>
<organism evidence="2 3">
    <name type="scientific">Pseudoclavibacter endophyticus</name>
    <dbReference type="NCBI Taxonomy" id="1778590"/>
    <lineage>
        <taxon>Bacteria</taxon>
        <taxon>Bacillati</taxon>
        <taxon>Actinomycetota</taxon>
        <taxon>Actinomycetes</taxon>
        <taxon>Micrococcales</taxon>
        <taxon>Microbacteriaceae</taxon>
        <taxon>Pseudoclavibacter</taxon>
    </lineage>
</organism>
<dbReference type="InterPro" id="IPR026004">
    <property type="entry name" value="Septum_form"/>
</dbReference>
<dbReference type="PROSITE" id="PS51257">
    <property type="entry name" value="PROKAR_LIPOPROTEIN"/>
    <property type="match status" value="1"/>
</dbReference>
<gene>
    <name evidence="2" type="ORF">F8O04_12290</name>
</gene>
<name>A0A6H9WHD4_9MICO</name>
<dbReference type="RefSeq" id="WP_158029690.1">
    <property type="nucleotide sequence ID" value="NZ_BMHG01000001.1"/>
</dbReference>
<evidence type="ECO:0000259" key="1">
    <source>
        <dbReference type="Pfam" id="PF13845"/>
    </source>
</evidence>
<evidence type="ECO:0000313" key="2">
    <source>
        <dbReference type="EMBL" id="KAB1647797.1"/>
    </source>
</evidence>
<proteinExistence type="predicted"/>
<reference evidence="2 3" key="1">
    <citation type="submission" date="2019-09" db="EMBL/GenBank/DDBJ databases">
        <title>Phylogeny of genus Pseudoclavibacter and closely related genus.</title>
        <authorList>
            <person name="Li Y."/>
        </authorList>
    </citation>
    <scope>NUCLEOTIDE SEQUENCE [LARGE SCALE GENOMIC DNA]</scope>
    <source>
        <strain evidence="2 3">EGI 60007</strain>
    </source>
</reference>
<dbReference type="OrthoDB" id="3628931at2"/>
<evidence type="ECO:0000313" key="3">
    <source>
        <dbReference type="Proteomes" id="UP000431744"/>
    </source>
</evidence>
<protein>
    <recommendedName>
        <fullName evidence="1">Septum formation-related domain-containing protein</fullName>
    </recommendedName>
</protein>
<dbReference type="Pfam" id="PF13845">
    <property type="entry name" value="Septum_form"/>
    <property type="match status" value="1"/>
</dbReference>